<keyword evidence="1" id="KW-0812">Transmembrane</keyword>
<reference evidence="2 3" key="1">
    <citation type="submission" date="2019-06" db="EMBL/GenBank/DDBJ databases">
        <title>Sequencing the genomes of 1000 actinobacteria strains.</title>
        <authorList>
            <person name="Klenk H.-P."/>
        </authorList>
    </citation>
    <scope>NUCLEOTIDE SEQUENCE [LARGE SCALE GENOMIC DNA]</scope>
    <source>
        <strain evidence="2 3">DSM 46837</strain>
    </source>
</reference>
<keyword evidence="1" id="KW-1133">Transmembrane helix</keyword>
<evidence type="ECO:0000256" key="1">
    <source>
        <dbReference type="SAM" id="Phobius"/>
    </source>
</evidence>
<comment type="caution">
    <text evidence="2">The sequence shown here is derived from an EMBL/GenBank/DDBJ whole genome shotgun (WGS) entry which is preliminary data.</text>
</comment>
<organism evidence="2 3">
    <name type="scientific">Blastococcus colisei</name>
    <dbReference type="NCBI Taxonomy" id="1564162"/>
    <lineage>
        <taxon>Bacteria</taxon>
        <taxon>Bacillati</taxon>
        <taxon>Actinomycetota</taxon>
        <taxon>Actinomycetes</taxon>
        <taxon>Geodermatophilales</taxon>
        <taxon>Geodermatophilaceae</taxon>
        <taxon>Blastococcus</taxon>
    </lineage>
</organism>
<keyword evidence="1" id="KW-0472">Membrane</keyword>
<sequence>MSGPAGAWGQDRPVTAPRQPRLTRIYGILVALLVIAGVLLAAGEAVWGLLVLAIATLLNLRLMRFRRRLGPGGTAEGTQRDS</sequence>
<dbReference type="Proteomes" id="UP000319865">
    <property type="component" value="Unassembled WGS sequence"/>
</dbReference>
<evidence type="ECO:0000313" key="3">
    <source>
        <dbReference type="Proteomes" id="UP000319865"/>
    </source>
</evidence>
<proteinExistence type="predicted"/>
<keyword evidence="3" id="KW-1185">Reference proteome</keyword>
<accession>A0A543P1R3</accession>
<name>A0A543P1R3_9ACTN</name>
<dbReference type="EMBL" id="VFQE01000002">
    <property type="protein sequence ID" value="TQN38056.1"/>
    <property type="molecule type" value="Genomic_DNA"/>
</dbReference>
<dbReference type="AlphaFoldDB" id="A0A543P1R3"/>
<gene>
    <name evidence="2" type="ORF">FHU33_4736</name>
</gene>
<protein>
    <submittedName>
        <fullName evidence="2">Uncharacterized protein</fullName>
    </submittedName>
</protein>
<feature type="transmembrane region" description="Helical" evidence="1">
    <location>
        <begin position="25"/>
        <end position="58"/>
    </location>
</feature>
<evidence type="ECO:0000313" key="2">
    <source>
        <dbReference type="EMBL" id="TQN38056.1"/>
    </source>
</evidence>